<dbReference type="GO" id="GO:0046872">
    <property type="term" value="F:metal ion binding"/>
    <property type="evidence" value="ECO:0007669"/>
    <property type="project" value="UniProtKB-KW"/>
</dbReference>
<dbReference type="HOGENOM" id="CLU_045011_8_3_0"/>
<dbReference type="SFLD" id="SFLDS00003">
    <property type="entry name" value="Haloacid_Dehalogenase"/>
    <property type="match status" value="1"/>
</dbReference>
<dbReference type="InParanoid" id="B8DZE4"/>
<dbReference type="Gene3D" id="1.10.150.520">
    <property type="match status" value="1"/>
</dbReference>
<dbReference type="EMBL" id="CP001251">
    <property type="protein sequence ID" value="ACK41877.1"/>
    <property type="molecule type" value="Genomic_DNA"/>
</dbReference>
<keyword evidence="6" id="KW-1185">Reference proteome</keyword>
<reference evidence="6" key="1">
    <citation type="journal article" date="2016" name="Front. Microbiol.">
        <title>The complete genome sequence of hyperthermophile Dictyoglomus turgidum DSM 6724 reveals a specialized carbohydrate fermentor.</title>
        <authorList>
            <person name="Brumm P.J."/>
            <person name="Gowda K."/>
            <person name="Robb F.T."/>
            <person name="Mead D.A."/>
        </authorList>
    </citation>
    <scope>NUCLEOTIDE SEQUENCE [LARGE SCALE GENOMIC DNA]</scope>
    <source>
        <strain evidence="6">DSM 6724 / Z-1310</strain>
    </source>
</reference>
<dbReference type="STRING" id="515635.Dtur_0589"/>
<dbReference type="EnsemblBacteria" id="ACK41877">
    <property type="protein sequence ID" value="ACK41877"/>
    <property type="gene ID" value="Dtur_0589"/>
</dbReference>
<evidence type="ECO:0000256" key="2">
    <source>
        <dbReference type="ARBA" id="ARBA00022723"/>
    </source>
</evidence>
<keyword evidence="4" id="KW-0460">Magnesium</keyword>
<dbReference type="Pfam" id="PF13419">
    <property type="entry name" value="HAD_2"/>
    <property type="match status" value="1"/>
</dbReference>
<dbReference type="InterPro" id="IPR023214">
    <property type="entry name" value="HAD_sf"/>
</dbReference>
<dbReference type="NCBIfam" id="TIGR01549">
    <property type="entry name" value="HAD-SF-IA-v1"/>
    <property type="match status" value="1"/>
</dbReference>
<dbReference type="InterPro" id="IPR006439">
    <property type="entry name" value="HAD-SF_hydro_IA"/>
</dbReference>
<gene>
    <name evidence="5" type="ordered locus">Dtur_0589</name>
</gene>
<evidence type="ECO:0000256" key="4">
    <source>
        <dbReference type="ARBA" id="ARBA00022842"/>
    </source>
</evidence>
<keyword evidence="3 5" id="KW-0378">Hydrolase</keyword>
<dbReference type="FunCoup" id="B8DZE4">
    <property type="interactions" value="179"/>
</dbReference>
<dbReference type="PANTHER" id="PTHR46470">
    <property type="entry name" value="N-ACYLNEURAMINATE-9-PHOSPHATASE"/>
    <property type="match status" value="1"/>
</dbReference>
<dbReference type="KEGG" id="dtu:Dtur_0589"/>
<dbReference type="InterPro" id="IPR041492">
    <property type="entry name" value="HAD_2"/>
</dbReference>
<protein>
    <submittedName>
        <fullName evidence="5">HAD-superfamily hydrolase, subfamily IA, variant 1</fullName>
    </submittedName>
</protein>
<dbReference type="eggNOG" id="COG0546">
    <property type="taxonomic scope" value="Bacteria"/>
</dbReference>
<accession>B8DZE4</accession>
<keyword evidence="2" id="KW-0479">Metal-binding</keyword>
<dbReference type="InterPro" id="IPR036412">
    <property type="entry name" value="HAD-like_sf"/>
</dbReference>
<evidence type="ECO:0000256" key="1">
    <source>
        <dbReference type="ARBA" id="ARBA00001946"/>
    </source>
</evidence>
<dbReference type="Gene3D" id="3.40.50.1000">
    <property type="entry name" value="HAD superfamily/HAD-like"/>
    <property type="match status" value="1"/>
</dbReference>
<dbReference type="InterPro" id="IPR051400">
    <property type="entry name" value="HAD-like_hydrolase"/>
</dbReference>
<dbReference type="PANTHER" id="PTHR46470:SF2">
    <property type="entry name" value="GLYCERALDEHYDE 3-PHOSPHATE PHOSPHATASE"/>
    <property type="match status" value="1"/>
</dbReference>
<name>B8DZE4_DICTD</name>
<dbReference type="AlphaFoldDB" id="B8DZE4"/>
<comment type="cofactor">
    <cofactor evidence="1">
        <name>Mg(2+)</name>
        <dbReference type="ChEBI" id="CHEBI:18420"/>
    </cofactor>
</comment>
<dbReference type="GO" id="GO:0044281">
    <property type="term" value="P:small molecule metabolic process"/>
    <property type="evidence" value="ECO:0007669"/>
    <property type="project" value="UniProtKB-ARBA"/>
</dbReference>
<evidence type="ECO:0000313" key="6">
    <source>
        <dbReference type="Proteomes" id="UP000007719"/>
    </source>
</evidence>
<sequence length="224" mass="26260">MIRLIIFDLDDTLYPEIEFVMSGFKAVAKAISQDFDFDTNKIYALLIEAFKEDKKFVFNRVLKYLKIYNEDYLNKLIFLYRTHNPEIHLYKDAEEMLPYLKEHFLLGLITDGFPTTQRLKVEALNIERYFDGIIYTGEKGENYSKPSIFPFIDMLNEFHIQSDEAIYIGDNIEKDFKGPKALGMVSIRVIRNGIYKNSISPGKDFDPDYVINSLFELDNLLNKL</sequence>
<dbReference type="Proteomes" id="UP000007719">
    <property type="component" value="Chromosome"/>
</dbReference>
<dbReference type="SFLD" id="SFLDG01129">
    <property type="entry name" value="C1.5:_HAD__Beta-PGM__Phosphata"/>
    <property type="match status" value="1"/>
</dbReference>
<evidence type="ECO:0000313" key="5">
    <source>
        <dbReference type="EMBL" id="ACK41877.1"/>
    </source>
</evidence>
<evidence type="ECO:0000256" key="3">
    <source>
        <dbReference type="ARBA" id="ARBA00022801"/>
    </source>
</evidence>
<dbReference type="GO" id="GO:0016791">
    <property type="term" value="F:phosphatase activity"/>
    <property type="evidence" value="ECO:0000318"/>
    <property type="project" value="GO_Central"/>
</dbReference>
<dbReference type="OrthoDB" id="9809962at2"/>
<proteinExistence type="predicted"/>
<dbReference type="SUPFAM" id="SSF56784">
    <property type="entry name" value="HAD-like"/>
    <property type="match status" value="1"/>
</dbReference>
<dbReference type="RefSeq" id="WP_012582962.1">
    <property type="nucleotide sequence ID" value="NC_011661.1"/>
</dbReference>
<organism evidence="5 6">
    <name type="scientific">Dictyoglomus turgidum (strain DSM 6724 / Z-1310)</name>
    <dbReference type="NCBI Taxonomy" id="515635"/>
    <lineage>
        <taxon>Bacteria</taxon>
        <taxon>Pseudomonadati</taxon>
        <taxon>Dictyoglomota</taxon>
        <taxon>Dictyoglomia</taxon>
        <taxon>Dictyoglomales</taxon>
        <taxon>Dictyoglomaceae</taxon>
        <taxon>Dictyoglomus</taxon>
    </lineage>
</organism>